<organism evidence="1 2">
    <name type="scientific">Thalassotalea castellviae</name>
    <dbReference type="NCBI Taxonomy" id="3075612"/>
    <lineage>
        <taxon>Bacteria</taxon>
        <taxon>Pseudomonadati</taxon>
        <taxon>Pseudomonadota</taxon>
        <taxon>Gammaproteobacteria</taxon>
        <taxon>Alteromonadales</taxon>
        <taxon>Colwelliaceae</taxon>
        <taxon>Thalassotalea</taxon>
    </lineage>
</organism>
<reference evidence="1 2" key="1">
    <citation type="submission" date="2023-09" db="EMBL/GenBank/DDBJ databases">
        <authorList>
            <person name="Rey-Velasco X."/>
        </authorList>
    </citation>
    <scope>NUCLEOTIDE SEQUENCE [LARGE SCALE GENOMIC DNA]</scope>
    <source>
        <strain evidence="1 2">W431</strain>
    </source>
</reference>
<accession>A0ABU3A564</accession>
<dbReference type="PANTHER" id="PTHR20974:SF0">
    <property type="entry name" value="UPF0585 PROTEIN CG18661"/>
    <property type="match status" value="1"/>
</dbReference>
<dbReference type="RefSeq" id="WP_311581627.1">
    <property type="nucleotide sequence ID" value="NZ_JAVRIF010000005.1"/>
</dbReference>
<gene>
    <name evidence="1" type="ORF">RM573_11030</name>
</gene>
<dbReference type="Gene3D" id="3.40.50.150">
    <property type="entry name" value="Vaccinia Virus protein VP39"/>
    <property type="match status" value="1"/>
</dbReference>
<protein>
    <submittedName>
        <fullName evidence="1">DUF938 domain-containing protein</fullName>
    </submittedName>
</protein>
<dbReference type="PANTHER" id="PTHR20974">
    <property type="entry name" value="UPF0585 PROTEIN CG18661"/>
    <property type="match status" value="1"/>
</dbReference>
<dbReference type="SUPFAM" id="SSF53335">
    <property type="entry name" value="S-adenosyl-L-methionine-dependent methyltransferases"/>
    <property type="match status" value="1"/>
</dbReference>
<dbReference type="InterPro" id="IPR029063">
    <property type="entry name" value="SAM-dependent_MTases_sf"/>
</dbReference>
<dbReference type="EMBL" id="JAVRIF010000005">
    <property type="protein sequence ID" value="MDT0604126.1"/>
    <property type="molecule type" value="Genomic_DNA"/>
</dbReference>
<evidence type="ECO:0000313" key="2">
    <source>
        <dbReference type="Proteomes" id="UP001266357"/>
    </source>
</evidence>
<dbReference type="Proteomes" id="UP001266357">
    <property type="component" value="Unassembled WGS sequence"/>
</dbReference>
<dbReference type="Pfam" id="PF06080">
    <property type="entry name" value="DUF938"/>
    <property type="match status" value="1"/>
</dbReference>
<dbReference type="InterPro" id="IPR010342">
    <property type="entry name" value="DUF938"/>
</dbReference>
<evidence type="ECO:0000313" key="1">
    <source>
        <dbReference type="EMBL" id="MDT0604126.1"/>
    </source>
</evidence>
<keyword evidence="2" id="KW-1185">Reference proteome</keyword>
<name>A0ABU3A564_9GAMM</name>
<proteinExistence type="predicted"/>
<dbReference type="CDD" id="cd02440">
    <property type="entry name" value="AdoMet_MTases"/>
    <property type="match status" value="1"/>
</dbReference>
<comment type="caution">
    <text evidence="1">The sequence shown here is derived from an EMBL/GenBank/DDBJ whole genome shotgun (WGS) entry which is preliminary data.</text>
</comment>
<sequence length="203" mass="22677">MELAFSQACENNKSAILSVLNQAFSTTNKVLEIGSGTGQHAVHFAEHLPQLVWQTSDLATNHFSIQQRVINSGLNNIRAPITLDLTEDWSFTNDNSTPYFDGIFTANTLHIVSWPLVQRFFTGVGNNLVKDGTLCIYGPFNYQGKFTSASNQQFDTWLKERDQLSGIRDFEAIITLANAAGFSLITDHTMPANNRLLVFRKCE</sequence>